<keyword evidence="7" id="KW-0227">DNA damage</keyword>
<dbReference type="GO" id="GO:0046872">
    <property type="term" value="F:metal ion binding"/>
    <property type="evidence" value="ECO:0007669"/>
    <property type="project" value="UniProtKB-KW"/>
</dbReference>
<dbReference type="EC" id="3.2.2.27" evidence="3"/>
<dbReference type="SUPFAM" id="SSF52141">
    <property type="entry name" value="Uracil-DNA glycosylase-like"/>
    <property type="match status" value="1"/>
</dbReference>
<evidence type="ECO:0000256" key="3">
    <source>
        <dbReference type="ARBA" id="ARBA00012030"/>
    </source>
</evidence>
<dbReference type="Gene3D" id="3.40.470.10">
    <property type="entry name" value="Uracil-DNA glycosylase-like domain"/>
    <property type="match status" value="1"/>
</dbReference>
<dbReference type="SMART" id="SM00986">
    <property type="entry name" value="UDG"/>
    <property type="match status" value="1"/>
</dbReference>
<proteinExistence type="inferred from homology"/>
<dbReference type="EMBL" id="CP031367">
    <property type="protein sequence ID" value="AXK48646.1"/>
    <property type="molecule type" value="Genomic_DNA"/>
</dbReference>
<name>A0AAD0VM79_9BACT</name>
<reference evidence="14 16" key="1">
    <citation type="submission" date="2017-10" db="EMBL/GenBank/DDBJ databases">
        <title>Genomics of the genus Arcobacter.</title>
        <authorList>
            <person name="Perez-Cataluna A."/>
            <person name="Figueras M.J."/>
        </authorList>
    </citation>
    <scope>NUCLEOTIDE SEQUENCE [LARGE SCALE GENOMIC DNA]</scope>
    <source>
        <strain evidence="14 16">LMG 25534</strain>
    </source>
</reference>
<evidence type="ECO:0000256" key="8">
    <source>
        <dbReference type="ARBA" id="ARBA00022801"/>
    </source>
</evidence>
<dbReference type="NCBIfam" id="TIGR00758">
    <property type="entry name" value="UDG_fam4"/>
    <property type="match status" value="1"/>
</dbReference>
<dbReference type="GO" id="GO:0006281">
    <property type="term" value="P:DNA repair"/>
    <property type="evidence" value="ECO:0007669"/>
    <property type="project" value="UniProtKB-KW"/>
</dbReference>
<dbReference type="InterPro" id="IPR036895">
    <property type="entry name" value="Uracil-DNA_glycosylase-like_sf"/>
</dbReference>
<evidence type="ECO:0000256" key="11">
    <source>
        <dbReference type="ARBA" id="ARBA00023204"/>
    </source>
</evidence>
<accession>A0AAD0VM79</accession>
<comment type="similarity">
    <text evidence="2">Belongs to the uracil-DNA glycosylase (UDG) superfamily. Type 4 (UDGa) family.</text>
</comment>
<dbReference type="InterPro" id="IPR005122">
    <property type="entry name" value="Uracil-DNA_glycosylase-like"/>
</dbReference>
<dbReference type="CDD" id="cd10030">
    <property type="entry name" value="UDG-F4_TTUDGA_SPO1dp_like"/>
    <property type="match status" value="1"/>
</dbReference>
<evidence type="ECO:0000256" key="5">
    <source>
        <dbReference type="ARBA" id="ARBA00022485"/>
    </source>
</evidence>
<dbReference type="RefSeq" id="WP_115428166.1">
    <property type="nucleotide sequence ID" value="NZ_CP031367.1"/>
</dbReference>
<dbReference type="Proteomes" id="UP000289132">
    <property type="component" value="Unassembled WGS sequence"/>
</dbReference>
<evidence type="ECO:0000259" key="12">
    <source>
        <dbReference type="SMART" id="SM00986"/>
    </source>
</evidence>
<protein>
    <recommendedName>
        <fullName evidence="4">Type-4 uracil-DNA glycosylase</fullName>
        <ecNumber evidence="3">3.2.2.27</ecNumber>
    </recommendedName>
</protein>
<dbReference type="PANTHER" id="PTHR33693">
    <property type="entry name" value="TYPE-5 URACIL-DNA GLYCOSYLASE"/>
    <property type="match status" value="1"/>
</dbReference>
<keyword evidence="16" id="KW-1185">Reference proteome</keyword>
<keyword evidence="9" id="KW-0408">Iron</keyword>
<gene>
    <name evidence="13" type="ORF">ATR_0777</name>
    <name evidence="14" type="ORF">CRU87_06445</name>
</gene>
<dbReference type="GO" id="GO:0051539">
    <property type="term" value="F:4 iron, 4 sulfur cluster binding"/>
    <property type="evidence" value="ECO:0007669"/>
    <property type="project" value="UniProtKB-KW"/>
</dbReference>
<dbReference type="EMBL" id="PDKD01000010">
    <property type="protein sequence ID" value="RXJ91023.1"/>
    <property type="molecule type" value="Genomic_DNA"/>
</dbReference>
<evidence type="ECO:0000313" key="13">
    <source>
        <dbReference type="EMBL" id="AXK48646.1"/>
    </source>
</evidence>
<comment type="catalytic activity">
    <reaction evidence="1">
        <text>Hydrolyzes single-stranded DNA or mismatched double-stranded DNA and polynucleotides, releasing free uracil.</text>
        <dbReference type="EC" id="3.2.2.27"/>
    </reaction>
</comment>
<evidence type="ECO:0000256" key="1">
    <source>
        <dbReference type="ARBA" id="ARBA00001400"/>
    </source>
</evidence>
<evidence type="ECO:0000313" key="16">
    <source>
        <dbReference type="Proteomes" id="UP000289132"/>
    </source>
</evidence>
<evidence type="ECO:0000313" key="15">
    <source>
        <dbReference type="Proteomes" id="UP000254504"/>
    </source>
</evidence>
<keyword evidence="10" id="KW-0411">Iron-sulfur</keyword>
<evidence type="ECO:0000256" key="2">
    <source>
        <dbReference type="ARBA" id="ARBA00006521"/>
    </source>
</evidence>
<keyword evidence="6" id="KW-0479">Metal-binding</keyword>
<dbReference type="Pfam" id="PF03167">
    <property type="entry name" value="UDG"/>
    <property type="match status" value="1"/>
</dbReference>
<feature type="domain" description="Uracil-DNA glycosylase-like" evidence="12">
    <location>
        <begin position="67"/>
        <end position="212"/>
    </location>
</feature>
<dbReference type="AlphaFoldDB" id="A0AAD0VM79"/>
<keyword evidence="11" id="KW-0234">DNA repair</keyword>
<evidence type="ECO:0000256" key="4">
    <source>
        <dbReference type="ARBA" id="ARBA00019403"/>
    </source>
</evidence>
<evidence type="ECO:0000256" key="10">
    <source>
        <dbReference type="ARBA" id="ARBA00023014"/>
    </source>
</evidence>
<dbReference type="PANTHER" id="PTHR33693:SF1">
    <property type="entry name" value="TYPE-4 URACIL-DNA GLYCOSYLASE"/>
    <property type="match status" value="1"/>
</dbReference>
<dbReference type="Proteomes" id="UP000254504">
    <property type="component" value="Chromosome"/>
</dbReference>
<dbReference type="SMART" id="SM00987">
    <property type="entry name" value="UreE_C"/>
    <property type="match status" value="1"/>
</dbReference>
<keyword evidence="8" id="KW-0378">Hydrolase</keyword>
<dbReference type="KEGG" id="atp:ATR_0777"/>
<reference evidence="13 15" key="2">
    <citation type="submission" date="2018-07" db="EMBL/GenBank/DDBJ databases">
        <title>Complete genome of the Arcobacter trophiarum type strain LMG 25534.</title>
        <authorList>
            <person name="Miller W.G."/>
            <person name="Yee E."/>
        </authorList>
    </citation>
    <scope>NUCLEOTIDE SEQUENCE [LARGE SCALE GENOMIC DNA]</scope>
    <source>
        <strain evidence="13 15">LMG 25534</strain>
    </source>
</reference>
<organism evidence="13 15">
    <name type="scientific">Aliarcobacter trophiarum LMG 25534</name>
    <dbReference type="NCBI Taxonomy" id="1032241"/>
    <lineage>
        <taxon>Bacteria</taxon>
        <taxon>Pseudomonadati</taxon>
        <taxon>Campylobacterota</taxon>
        <taxon>Epsilonproteobacteria</taxon>
        <taxon>Campylobacterales</taxon>
        <taxon>Arcobacteraceae</taxon>
        <taxon>Aliarcobacter</taxon>
    </lineage>
</organism>
<sequence length="223" mass="25615">MTNKVKNQVLKYLYNQKLFGIKYHSELNINFYSSCDFSLPNSLEELKKSVENCYLCDLSKTRKHTLFGYGDINSKLMFICDEPSKSEDELGAFFVGNAGEMLAKMIEGSLKIKKEEVYTTNLVKCRGKQEAKIQNFDSCNCYLLKQIEIVKPKIIVAVGERVYDYLLKNSGSFSKDRGKVLNFNSTNLVSIYTPLHLLKNPSLKKDTYLDMLKIKNLYEESLS</sequence>
<keyword evidence="5" id="KW-0004">4Fe-4S</keyword>
<evidence type="ECO:0000256" key="6">
    <source>
        <dbReference type="ARBA" id="ARBA00022723"/>
    </source>
</evidence>
<dbReference type="InterPro" id="IPR005273">
    <property type="entry name" value="Ura-DNA_glyco_family4"/>
</dbReference>
<evidence type="ECO:0000313" key="14">
    <source>
        <dbReference type="EMBL" id="RXJ91023.1"/>
    </source>
</evidence>
<evidence type="ECO:0000256" key="9">
    <source>
        <dbReference type="ARBA" id="ARBA00023004"/>
    </source>
</evidence>
<evidence type="ECO:0000256" key="7">
    <source>
        <dbReference type="ARBA" id="ARBA00022763"/>
    </source>
</evidence>
<dbReference type="GO" id="GO:0004844">
    <property type="term" value="F:uracil DNA N-glycosylase activity"/>
    <property type="evidence" value="ECO:0007669"/>
    <property type="project" value="UniProtKB-EC"/>
</dbReference>
<dbReference type="InterPro" id="IPR051536">
    <property type="entry name" value="UDG_Type-4/5"/>
</dbReference>